<dbReference type="Pfam" id="PF13174">
    <property type="entry name" value="TPR_6"/>
    <property type="match status" value="1"/>
</dbReference>
<keyword evidence="1" id="KW-1133">Transmembrane helix</keyword>
<dbReference type="SUPFAM" id="SSF48452">
    <property type="entry name" value="TPR-like"/>
    <property type="match status" value="1"/>
</dbReference>
<evidence type="ECO:0000313" key="3">
    <source>
        <dbReference type="Proteomes" id="UP000043763"/>
    </source>
</evidence>
<evidence type="ECO:0000256" key="1">
    <source>
        <dbReference type="SAM" id="Phobius"/>
    </source>
</evidence>
<dbReference type="EMBL" id="CVLB01000001">
    <property type="protein sequence ID" value="CRF33516.1"/>
    <property type="molecule type" value="Genomic_DNA"/>
</dbReference>
<dbReference type="Gene3D" id="1.25.40.10">
    <property type="entry name" value="Tetratricopeptide repeat domain"/>
    <property type="match status" value="1"/>
</dbReference>
<reference evidence="3" key="1">
    <citation type="submission" date="2015-04" db="EMBL/GenBank/DDBJ databases">
        <authorList>
            <person name="Mushtaq Mamoona"/>
        </authorList>
    </citation>
    <scope>NUCLEOTIDE SEQUENCE [LARGE SCALE GENOMIC DNA]</scope>
    <source>
        <strain evidence="3">AN4859/03</strain>
    </source>
</reference>
<proteinExistence type="predicted"/>
<keyword evidence="3" id="KW-1185">Reference proteome</keyword>
<name>A0A0G4K7G7_9SPIR</name>
<dbReference type="OrthoDB" id="306828at2"/>
<gene>
    <name evidence="2" type="ORF">BRSU_1493</name>
</gene>
<dbReference type="InterPro" id="IPR011990">
    <property type="entry name" value="TPR-like_helical_dom_sf"/>
</dbReference>
<accession>A0A0G4K7G7</accession>
<dbReference type="InterPro" id="IPR019734">
    <property type="entry name" value="TPR_rpt"/>
</dbReference>
<keyword evidence="1" id="KW-0812">Transmembrane</keyword>
<protein>
    <submittedName>
        <fullName evidence="2">Uncharacterized protein</fullName>
    </submittedName>
</protein>
<dbReference type="RefSeq" id="WP_048594707.1">
    <property type="nucleotide sequence ID" value="NZ_CVLB01000001.1"/>
</dbReference>
<feature type="transmembrane region" description="Helical" evidence="1">
    <location>
        <begin position="24"/>
        <end position="43"/>
    </location>
</feature>
<organism evidence="2 3">
    <name type="scientific">Brachyspira suanatina</name>
    <dbReference type="NCBI Taxonomy" id="381802"/>
    <lineage>
        <taxon>Bacteria</taxon>
        <taxon>Pseudomonadati</taxon>
        <taxon>Spirochaetota</taxon>
        <taxon>Spirochaetia</taxon>
        <taxon>Brachyspirales</taxon>
        <taxon>Brachyspiraceae</taxon>
        <taxon>Brachyspira</taxon>
    </lineage>
</organism>
<dbReference type="Pfam" id="PF13181">
    <property type="entry name" value="TPR_8"/>
    <property type="match status" value="1"/>
</dbReference>
<dbReference type="AlphaFoldDB" id="A0A0G4K7G7"/>
<keyword evidence="1" id="KW-0472">Membrane</keyword>
<evidence type="ECO:0000313" key="2">
    <source>
        <dbReference type="EMBL" id="CRF33516.1"/>
    </source>
</evidence>
<sequence length="230" mass="26070">MSENTNKLQKNAELIFTYIYNNRIIFISGFVLIIVIIAGILLYKANIESQDAASNVEFESALALYNVYQNAQLPAEQLNDPALIIDITSRFQKVYGAAKGNNLKLRSAYALGCVYYDINNFKEAEKYYQEVANSRGFYLQETAMYNLANTQIGLTNYTQAASTLENFIKAYPKSYLIPQATLTLSDVYLSQNDKTKALNVLKSWATKNTNNIEYLSLFKETISLIENNVY</sequence>
<dbReference type="Proteomes" id="UP000043763">
    <property type="component" value="Unassembled WGS sequence"/>
</dbReference>